<dbReference type="Gramene" id="MELO3C017477.2.1">
    <property type="protein sequence ID" value="MELO3C017477.2.1"/>
    <property type="gene ID" value="MELO3C017477.2"/>
</dbReference>
<accession>A0A9I9DF70</accession>
<reference evidence="1" key="1">
    <citation type="submission" date="2023-03" db="UniProtKB">
        <authorList>
            <consortium name="EnsemblPlants"/>
        </authorList>
    </citation>
    <scope>IDENTIFICATION</scope>
</reference>
<protein>
    <submittedName>
        <fullName evidence="1">Uncharacterized protein</fullName>
    </submittedName>
</protein>
<dbReference type="EnsemblPlants" id="MELO3C017477.2.1">
    <property type="protein sequence ID" value="MELO3C017477.2.1"/>
    <property type="gene ID" value="MELO3C017477.2"/>
</dbReference>
<name>A0A9I9DF70_CUCME</name>
<proteinExistence type="predicted"/>
<evidence type="ECO:0000313" key="1">
    <source>
        <dbReference type="EnsemblPlants" id="MELO3C017477.2.1"/>
    </source>
</evidence>
<sequence>MAHDKTEAATVHKPSQKTACKEELRFGLDGDKVAQNWVCKMERLGRRMKRRSYDRIELGMT</sequence>
<dbReference type="AlphaFoldDB" id="A0A9I9DF70"/>
<organism evidence="1">
    <name type="scientific">Cucumis melo</name>
    <name type="common">Muskmelon</name>
    <dbReference type="NCBI Taxonomy" id="3656"/>
    <lineage>
        <taxon>Eukaryota</taxon>
        <taxon>Viridiplantae</taxon>
        <taxon>Streptophyta</taxon>
        <taxon>Embryophyta</taxon>
        <taxon>Tracheophyta</taxon>
        <taxon>Spermatophyta</taxon>
        <taxon>Magnoliopsida</taxon>
        <taxon>eudicotyledons</taxon>
        <taxon>Gunneridae</taxon>
        <taxon>Pentapetalae</taxon>
        <taxon>rosids</taxon>
        <taxon>fabids</taxon>
        <taxon>Cucurbitales</taxon>
        <taxon>Cucurbitaceae</taxon>
        <taxon>Benincaseae</taxon>
        <taxon>Cucumis</taxon>
    </lineage>
</organism>